<evidence type="ECO:0000313" key="2">
    <source>
        <dbReference type="Proteomes" id="UP000824169"/>
    </source>
</evidence>
<name>A0A9D1P0J2_9FIRM</name>
<reference evidence="1" key="1">
    <citation type="submission" date="2020-10" db="EMBL/GenBank/DDBJ databases">
        <authorList>
            <person name="Gilroy R."/>
        </authorList>
    </citation>
    <scope>NUCLEOTIDE SEQUENCE</scope>
    <source>
        <strain evidence="1">CHK188-20938</strain>
    </source>
</reference>
<gene>
    <name evidence="1" type="ORF">IAB71_00455</name>
</gene>
<accession>A0A9D1P0J2</accession>
<protein>
    <submittedName>
        <fullName evidence="1">Uncharacterized protein</fullName>
    </submittedName>
</protein>
<dbReference type="AlphaFoldDB" id="A0A9D1P0J2"/>
<proteinExistence type="predicted"/>
<dbReference type="Proteomes" id="UP000824169">
    <property type="component" value="Unassembled WGS sequence"/>
</dbReference>
<evidence type="ECO:0000313" key="1">
    <source>
        <dbReference type="EMBL" id="HIV24256.1"/>
    </source>
</evidence>
<dbReference type="EMBL" id="DVOO01000002">
    <property type="protein sequence ID" value="HIV24256.1"/>
    <property type="molecule type" value="Genomic_DNA"/>
</dbReference>
<reference evidence="1" key="2">
    <citation type="journal article" date="2021" name="PeerJ">
        <title>Extensive microbial diversity within the chicken gut microbiome revealed by metagenomics and culture.</title>
        <authorList>
            <person name="Gilroy R."/>
            <person name="Ravi A."/>
            <person name="Getino M."/>
            <person name="Pursley I."/>
            <person name="Horton D.L."/>
            <person name="Alikhan N.F."/>
            <person name="Baker D."/>
            <person name="Gharbi K."/>
            <person name="Hall N."/>
            <person name="Watson M."/>
            <person name="Adriaenssens E.M."/>
            <person name="Foster-Nyarko E."/>
            <person name="Jarju S."/>
            <person name="Secka A."/>
            <person name="Antonio M."/>
            <person name="Oren A."/>
            <person name="Chaudhuri R.R."/>
            <person name="La Ragione R."/>
            <person name="Hildebrand F."/>
            <person name="Pallen M.J."/>
        </authorList>
    </citation>
    <scope>NUCLEOTIDE SEQUENCE</scope>
    <source>
        <strain evidence="1">CHK188-20938</strain>
    </source>
</reference>
<sequence length="79" mass="9341">MIVYTSEQAVIQNLKDAGCDRKMVQRFLELGAEGNTGEKLKLLDIHRHRLLDRIHLEEKRINCLDYLVYRLQKKESVDE</sequence>
<comment type="caution">
    <text evidence="1">The sequence shown here is derived from an EMBL/GenBank/DDBJ whole genome shotgun (WGS) entry which is preliminary data.</text>
</comment>
<organism evidence="1 2">
    <name type="scientific">Candidatus Scatomonas pullistercoris</name>
    <dbReference type="NCBI Taxonomy" id="2840920"/>
    <lineage>
        <taxon>Bacteria</taxon>
        <taxon>Bacillati</taxon>
        <taxon>Bacillota</taxon>
        <taxon>Clostridia</taxon>
        <taxon>Lachnospirales</taxon>
        <taxon>Lachnospiraceae</taxon>
        <taxon>Lachnospiraceae incertae sedis</taxon>
        <taxon>Candidatus Scatomonas</taxon>
    </lineage>
</organism>